<evidence type="ECO:0000259" key="2">
    <source>
        <dbReference type="Pfam" id="PF01370"/>
    </source>
</evidence>
<protein>
    <submittedName>
        <fullName evidence="3">NAD-dependent epimerase/dehydratase family protein</fullName>
    </submittedName>
</protein>
<evidence type="ECO:0000313" key="3">
    <source>
        <dbReference type="EMBL" id="NOE19515.1"/>
    </source>
</evidence>
<dbReference type="InterPro" id="IPR001509">
    <property type="entry name" value="Epimerase_deHydtase"/>
</dbReference>
<organism evidence="3 4">
    <name type="scientific">Ruegeria atlantica</name>
    <dbReference type="NCBI Taxonomy" id="81569"/>
    <lineage>
        <taxon>Bacteria</taxon>
        <taxon>Pseudomonadati</taxon>
        <taxon>Pseudomonadota</taxon>
        <taxon>Alphaproteobacteria</taxon>
        <taxon>Rhodobacterales</taxon>
        <taxon>Roseobacteraceae</taxon>
        <taxon>Ruegeria</taxon>
    </lineage>
</organism>
<dbReference type="SUPFAM" id="SSF51735">
    <property type="entry name" value="NAD(P)-binding Rossmann-fold domains"/>
    <property type="match status" value="1"/>
</dbReference>
<dbReference type="Proteomes" id="UP000597886">
    <property type="component" value="Unassembled WGS sequence"/>
</dbReference>
<name>A0AA90Z062_9RHOB</name>
<dbReference type="InterPro" id="IPR036291">
    <property type="entry name" value="NAD(P)-bd_dom_sf"/>
</dbReference>
<gene>
    <name evidence="3" type="ORF">GS634_15410</name>
</gene>
<dbReference type="EMBL" id="WVRA01000005">
    <property type="protein sequence ID" value="NOE19515.1"/>
    <property type="molecule type" value="Genomic_DNA"/>
</dbReference>
<dbReference type="Pfam" id="PF01370">
    <property type="entry name" value="Epimerase"/>
    <property type="match status" value="1"/>
</dbReference>
<proteinExistence type="predicted"/>
<reference evidence="3" key="1">
    <citation type="submission" date="2019-12" db="EMBL/GenBank/DDBJ databases">
        <title>Ruegeria JWLKs population differentiation of coral mucus and skeleton niches.</title>
        <authorList>
            <person name="Luo D."/>
        </authorList>
    </citation>
    <scope>NUCLEOTIDE SEQUENCE</scope>
    <source>
        <strain evidence="3">HKCCD6181</strain>
    </source>
</reference>
<accession>A0AA90Z062</accession>
<comment type="caution">
    <text evidence="3">The sequence shown here is derived from an EMBL/GenBank/DDBJ whole genome shotgun (WGS) entry which is preliminary data.</text>
</comment>
<dbReference type="RefSeq" id="WP_171331058.1">
    <property type="nucleotide sequence ID" value="NZ_WVRA01000005.1"/>
</dbReference>
<sequence>MKRVLITGSAGFIGFHLAKLLLEEGFRVHGYDGMTDYYDVVLKQRRHQILLQTPGFTATEDRLENFDRLMQVAEEFQPEVIVHLAAQAGVRHSLDHPRSYVESNVVGTFNVMEIARQHKVDHLLMASTSSIYGANEDMPFTETEKADTQLTIYSATKKANEAMGHSYAHLWDLPTTMFRFFTVYGTWGRPDLAYFKFVAAILDGRPIDIYNHGDMHRDFTHVQDLVRGIRLLIDVPPVRPASREGIEDGDSLSPVAPYRIVNIGNGEKVRLMDFIEAIEQAVGQKAIKNFMPMQMGDVHATWADNRLLQRLTNYRPRTDLKDGITQFVAWYRDYYGE</sequence>
<keyword evidence="1" id="KW-0520">NAD</keyword>
<evidence type="ECO:0000313" key="4">
    <source>
        <dbReference type="Proteomes" id="UP000597886"/>
    </source>
</evidence>
<dbReference type="PANTHER" id="PTHR43574">
    <property type="entry name" value="EPIMERASE-RELATED"/>
    <property type="match status" value="1"/>
</dbReference>
<dbReference type="Gene3D" id="3.40.50.720">
    <property type="entry name" value="NAD(P)-binding Rossmann-like Domain"/>
    <property type="match status" value="1"/>
</dbReference>
<dbReference type="AlphaFoldDB" id="A0AA90Z062"/>
<dbReference type="PRINTS" id="PR01713">
    <property type="entry name" value="NUCEPIMERASE"/>
</dbReference>
<feature type="domain" description="NAD-dependent epimerase/dehydratase" evidence="2">
    <location>
        <begin position="4"/>
        <end position="234"/>
    </location>
</feature>
<evidence type="ECO:0000256" key="1">
    <source>
        <dbReference type="ARBA" id="ARBA00023027"/>
    </source>
</evidence>